<feature type="domain" description="Heterokaryon incompatibility" evidence="1">
    <location>
        <begin position="9"/>
        <end position="99"/>
    </location>
</feature>
<evidence type="ECO:0000313" key="3">
    <source>
        <dbReference type="Proteomes" id="UP001265746"/>
    </source>
</evidence>
<dbReference type="AlphaFoldDB" id="A0AAD9SEM4"/>
<proteinExistence type="predicted"/>
<reference evidence="2" key="1">
    <citation type="submission" date="2023-06" db="EMBL/GenBank/DDBJ databases">
        <authorList>
            <person name="Noh H."/>
        </authorList>
    </citation>
    <scope>NUCLEOTIDE SEQUENCE</scope>
    <source>
        <strain evidence="2">DUCC20226</strain>
    </source>
</reference>
<protein>
    <recommendedName>
        <fullName evidence="1">Heterokaryon incompatibility domain-containing protein</fullName>
    </recommendedName>
</protein>
<dbReference type="InterPro" id="IPR052895">
    <property type="entry name" value="HetReg/Transcr_Mod"/>
</dbReference>
<organism evidence="2 3">
    <name type="scientific">Phomopsis amygdali</name>
    <name type="common">Fusicoccum amygdali</name>
    <dbReference type="NCBI Taxonomy" id="1214568"/>
    <lineage>
        <taxon>Eukaryota</taxon>
        <taxon>Fungi</taxon>
        <taxon>Dikarya</taxon>
        <taxon>Ascomycota</taxon>
        <taxon>Pezizomycotina</taxon>
        <taxon>Sordariomycetes</taxon>
        <taxon>Sordariomycetidae</taxon>
        <taxon>Diaporthales</taxon>
        <taxon>Diaporthaceae</taxon>
        <taxon>Diaporthe</taxon>
    </lineage>
</organism>
<comment type="caution">
    <text evidence="2">The sequence shown here is derived from an EMBL/GenBank/DDBJ whole genome shotgun (WGS) entry which is preliminary data.</text>
</comment>
<evidence type="ECO:0000259" key="1">
    <source>
        <dbReference type="Pfam" id="PF06985"/>
    </source>
</evidence>
<sequence length="99" mass="11695">MLRHAISASIIRLDALWVNQDGVKDQNRQVYIMERIYSRAASVVVWLGPESPLSQAAMELIINRNGPSKRIELLNNEEDSLRGFSDIFRWRWWKRIWIV</sequence>
<dbReference type="Proteomes" id="UP001265746">
    <property type="component" value="Unassembled WGS sequence"/>
</dbReference>
<dbReference type="Pfam" id="PF06985">
    <property type="entry name" value="HET"/>
    <property type="match status" value="1"/>
</dbReference>
<accession>A0AAD9SEM4</accession>
<dbReference type="PANTHER" id="PTHR24148">
    <property type="entry name" value="ANKYRIN REPEAT DOMAIN-CONTAINING PROTEIN 39 HOMOLOG-RELATED"/>
    <property type="match status" value="1"/>
</dbReference>
<evidence type="ECO:0000313" key="2">
    <source>
        <dbReference type="EMBL" id="KAK2605433.1"/>
    </source>
</evidence>
<dbReference type="PANTHER" id="PTHR24148:SF64">
    <property type="entry name" value="HETEROKARYON INCOMPATIBILITY DOMAIN-CONTAINING PROTEIN"/>
    <property type="match status" value="1"/>
</dbReference>
<name>A0AAD9SEM4_PHOAM</name>
<dbReference type="InterPro" id="IPR010730">
    <property type="entry name" value="HET"/>
</dbReference>
<dbReference type="EMBL" id="JAUJFL010000004">
    <property type="protein sequence ID" value="KAK2605433.1"/>
    <property type="molecule type" value="Genomic_DNA"/>
</dbReference>
<keyword evidence="3" id="KW-1185">Reference proteome</keyword>
<gene>
    <name evidence="2" type="ORF">N8I77_008270</name>
</gene>